<comment type="similarity">
    <text evidence="2 7">Belongs to the peptidase M14 family.</text>
</comment>
<dbReference type="SUPFAM" id="SSF53187">
    <property type="entry name" value="Zn-dependent exopeptidases"/>
    <property type="match status" value="1"/>
</dbReference>
<dbReference type="PANTHER" id="PTHR11705">
    <property type="entry name" value="PROTEASE FAMILY M14 CARBOXYPEPTIDASE A,B"/>
    <property type="match status" value="1"/>
</dbReference>
<dbReference type="SMART" id="SM00631">
    <property type="entry name" value="Zn_pept"/>
    <property type="match status" value="1"/>
</dbReference>
<evidence type="ECO:0000256" key="3">
    <source>
        <dbReference type="ARBA" id="ARBA00022670"/>
    </source>
</evidence>
<dbReference type="Proteomes" id="UP000094313">
    <property type="component" value="Chromosome"/>
</dbReference>
<keyword evidence="4" id="KW-0378">Hydrolase</keyword>
<evidence type="ECO:0000256" key="2">
    <source>
        <dbReference type="ARBA" id="ARBA00005988"/>
    </source>
</evidence>
<feature type="domain" description="Peptidase M14" evidence="9">
    <location>
        <begin position="45"/>
        <end position="411"/>
    </location>
</feature>
<dbReference type="GO" id="GO:0006508">
    <property type="term" value="P:proteolysis"/>
    <property type="evidence" value="ECO:0007669"/>
    <property type="project" value="UniProtKB-KW"/>
</dbReference>
<dbReference type="PROSITE" id="PS51257">
    <property type="entry name" value="PROKAR_LIPOPROTEIN"/>
    <property type="match status" value="1"/>
</dbReference>
<dbReference type="EMBL" id="CP017141">
    <property type="protein sequence ID" value="AOM76647.1"/>
    <property type="molecule type" value="Genomic_DNA"/>
</dbReference>
<evidence type="ECO:0000259" key="9">
    <source>
        <dbReference type="PROSITE" id="PS52035"/>
    </source>
</evidence>
<organism evidence="10 11">
    <name type="scientific">Pedobacter steynii</name>
    <dbReference type="NCBI Taxonomy" id="430522"/>
    <lineage>
        <taxon>Bacteria</taxon>
        <taxon>Pseudomonadati</taxon>
        <taxon>Bacteroidota</taxon>
        <taxon>Sphingobacteriia</taxon>
        <taxon>Sphingobacteriales</taxon>
        <taxon>Sphingobacteriaceae</taxon>
        <taxon>Pedobacter</taxon>
    </lineage>
</organism>
<dbReference type="PANTHER" id="PTHR11705:SF143">
    <property type="entry name" value="SLL0236 PROTEIN"/>
    <property type="match status" value="1"/>
</dbReference>
<evidence type="ECO:0000313" key="10">
    <source>
        <dbReference type="EMBL" id="AOM76647.1"/>
    </source>
</evidence>
<proteinExistence type="inferred from homology"/>
<comment type="cofactor">
    <cofactor evidence="1">
        <name>Zn(2+)</name>
        <dbReference type="ChEBI" id="CHEBI:29105"/>
    </cofactor>
</comment>
<feature type="signal peptide" evidence="8">
    <location>
        <begin position="1"/>
        <end position="21"/>
    </location>
</feature>
<dbReference type="Gene3D" id="3.40.630.10">
    <property type="entry name" value="Zn peptidases"/>
    <property type="match status" value="1"/>
</dbReference>
<name>A0A1D7QDB8_9SPHI</name>
<evidence type="ECO:0000256" key="7">
    <source>
        <dbReference type="PROSITE-ProRule" id="PRU01379"/>
    </source>
</evidence>
<dbReference type="InterPro" id="IPR000834">
    <property type="entry name" value="Peptidase_M14"/>
</dbReference>
<evidence type="ECO:0000256" key="1">
    <source>
        <dbReference type="ARBA" id="ARBA00001947"/>
    </source>
</evidence>
<evidence type="ECO:0000256" key="8">
    <source>
        <dbReference type="SAM" id="SignalP"/>
    </source>
</evidence>
<keyword evidence="8" id="KW-0732">Signal</keyword>
<dbReference type="Pfam" id="PF00246">
    <property type="entry name" value="Peptidase_M14"/>
    <property type="match status" value="2"/>
</dbReference>
<dbReference type="AlphaFoldDB" id="A0A1D7QDB8"/>
<dbReference type="KEGG" id="psty:BFS30_05425"/>
<keyword evidence="6" id="KW-0482">Metalloprotease</keyword>
<accession>A0A1D7QDB8</accession>
<sequence length="579" mass="64552">MKMKYIMLMAAGLACSTIVKAQKPENIIAAVGSPSNPRVPISWNRYYDYTALTELCKKLAQAHPDLIKLGSMGKSFAGKDLWVMTITDHKVGNPDQKPAMYIDGNIHSNEIQGAEFALYTAWYLAEMFQQGNAAVKTLLAEKTFYIAPTINPDARDNFIHKANSAHSPRSGLLPIDNDRDGALNEDGFDDLDGDGHIVMMRRKNISGRFKADATDPRRMIMVGADEQGEYELLGQEGTDNDGDGLVNEDGEGFYDPNRDWGWNWQPNYVQSGAYKYPFSIPENRAVAEFVLKHPNIAAAQSYHNNGGMILRGPGAIEDVDTYNALDARVYDALGKKGEELLPGYRYLVVYKDMYSVFGGELDWFYGGRGIYTFSNELWTNYSLYNKTEPDNNLAQAQQYTFDKDLLMRDAFIDWHPLKHPQYGDIEVGGFKKTYSRLHPGFLLESDAHRNMAFSVYHAYHMPKLQVTELEVKDLGAGLSQVTAVVANERMIPTHSSQDIKNSIEIPDVVSLSGGTAIAAMIVNNRDLNITTEQKRDVANIKVDNIPGNAYVTVRWIVKGGTKFTVNVSSKKGGQASKTN</sequence>
<feature type="active site" description="Proton donor/acceptor" evidence="7">
    <location>
        <position position="376"/>
    </location>
</feature>
<keyword evidence="11" id="KW-1185">Reference proteome</keyword>
<evidence type="ECO:0000313" key="11">
    <source>
        <dbReference type="Proteomes" id="UP000094313"/>
    </source>
</evidence>
<dbReference type="CDD" id="cd06905">
    <property type="entry name" value="M14-like"/>
    <property type="match status" value="1"/>
</dbReference>
<dbReference type="RefSeq" id="WP_069378341.1">
    <property type="nucleotide sequence ID" value="NZ_CP017141.1"/>
</dbReference>
<dbReference type="PROSITE" id="PS52035">
    <property type="entry name" value="PEPTIDASE_M14"/>
    <property type="match status" value="1"/>
</dbReference>
<dbReference type="GO" id="GO:0004181">
    <property type="term" value="F:metallocarboxypeptidase activity"/>
    <property type="evidence" value="ECO:0007669"/>
    <property type="project" value="InterPro"/>
</dbReference>
<evidence type="ECO:0000256" key="5">
    <source>
        <dbReference type="ARBA" id="ARBA00022833"/>
    </source>
</evidence>
<evidence type="ECO:0000256" key="6">
    <source>
        <dbReference type="ARBA" id="ARBA00023049"/>
    </source>
</evidence>
<dbReference type="GO" id="GO:0008270">
    <property type="term" value="F:zinc ion binding"/>
    <property type="evidence" value="ECO:0007669"/>
    <property type="project" value="InterPro"/>
</dbReference>
<gene>
    <name evidence="10" type="ORF">BFS30_05425</name>
</gene>
<keyword evidence="3" id="KW-0645">Protease</keyword>
<feature type="chain" id="PRO_5009098385" evidence="8">
    <location>
        <begin position="22"/>
        <end position="579"/>
    </location>
</feature>
<keyword evidence="5" id="KW-0862">Zinc</keyword>
<protein>
    <submittedName>
        <fullName evidence="10">Peptidase M14</fullName>
    </submittedName>
</protein>
<dbReference type="OrthoDB" id="5294005at2"/>
<dbReference type="GO" id="GO:0005615">
    <property type="term" value="C:extracellular space"/>
    <property type="evidence" value="ECO:0007669"/>
    <property type="project" value="TreeGrafter"/>
</dbReference>
<reference evidence="10 11" key="1">
    <citation type="submission" date="2016-08" db="EMBL/GenBank/DDBJ databases">
        <authorList>
            <person name="Seilhamer J.J."/>
        </authorList>
    </citation>
    <scope>NUCLEOTIDE SEQUENCE [LARGE SCALE GENOMIC DNA]</scope>
    <source>
        <strain evidence="10 11">DX4</strain>
    </source>
</reference>
<evidence type="ECO:0000256" key="4">
    <source>
        <dbReference type="ARBA" id="ARBA00022801"/>
    </source>
</evidence>